<dbReference type="SMART" id="SM00729">
    <property type="entry name" value="Elp3"/>
    <property type="match status" value="1"/>
</dbReference>
<evidence type="ECO:0000256" key="5">
    <source>
        <dbReference type="ARBA" id="ARBA00023014"/>
    </source>
</evidence>
<accession>X1PSD1</accession>
<reference evidence="7" key="1">
    <citation type="journal article" date="2014" name="Front. Microbiol.">
        <title>High frequency of phylogenetically diverse reductive dehalogenase-homologous genes in deep subseafloor sedimentary metagenomes.</title>
        <authorList>
            <person name="Kawai M."/>
            <person name="Futagami T."/>
            <person name="Toyoda A."/>
            <person name="Takaki Y."/>
            <person name="Nishi S."/>
            <person name="Hori S."/>
            <person name="Arai W."/>
            <person name="Tsubouchi T."/>
            <person name="Morono Y."/>
            <person name="Uchiyama I."/>
            <person name="Ito T."/>
            <person name="Fujiyama A."/>
            <person name="Inagaki F."/>
            <person name="Takami H."/>
        </authorList>
    </citation>
    <scope>NUCLEOTIDE SEQUENCE</scope>
    <source>
        <strain evidence="7">Expedition CK06-06</strain>
    </source>
</reference>
<comment type="caution">
    <text evidence="7">The sequence shown here is derived from an EMBL/GenBank/DDBJ whole genome shotgun (WGS) entry which is preliminary data.</text>
</comment>
<feature type="domain" description="Radical SAM core" evidence="6">
    <location>
        <begin position="12"/>
        <end position="231"/>
    </location>
</feature>
<evidence type="ECO:0000256" key="3">
    <source>
        <dbReference type="ARBA" id="ARBA00022723"/>
    </source>
</evidence>
<dbReference type="SFLD" id="SFLDS00029">
    <property type="entry name" value="Radical_SAM"/>
    <property type="match status" value="1"/>
</dbReference>
<dbReference type="PANTHER" id="PTHR43409">
    <property type="entry name" value="ANAEROBIC MAGNESIUM-PROTOPORPHYRIN IX MONOMETHYL ESTER CYCLASE-RELATED"/>
    <property type="match status" value="1"/>
</dbReference>
<keyword evidence="4" id="KW-0408">Iron</keyword>
<dbReference type="CDD" id="cd01335">
    <property type="entry name" value="Radical_SAM"/>
    <property type="match status" value="1"/>
</dbReference>
<dbReference type="InterPro" id="IPR007197">
    <property type="entry name" value="rSAM"/>
</dbReference>
<name>X1PSD1_9ZZZZ</name>
<evidence type="ECO:0000256" key="2">
    <source>
        <dbReference type="ARBA" id="ARBA00022691"/>
    </source>
</evidence>
<dbReference type="Gene3D" id="3.80.30.20">
    <property type="entry name" value="tm_1862 like domain"/>
    <property type="match status" value="1"/>
</dbReference>
<dbReference type="EMBL" id="BARV01028208">
    <property type="protein sequence ID" value="GAI45426.1"/>
    <property type="molecule type" value="Genomic_DNA"/>
</dbReference>
<dbReference type="GO" id="GO:0003824">
    <property type="term" value="F:catalytic activity"/>
    <property type="evidence" value="ECO:0007669"/>
    <property type="project" value="InterPro"/>
</dbReference>
<comment type="cofactor">
    <cofactor evidence="1">
        <name>[4Fe-4S] cluster</name>
        <dbReference type="ChEBI" id="CHEBI:49883"/>
    </cofactor>
</comment>
<evidence type="ECO:0000256" key="1">
    <source>
        <dbReference type="ARBA" id="ARBA00001966"/>
    </source>
</evidence>
<keyword evidence="3" id="KW-0479">Metal-binding</keyword>
<evidence type="ECO:0000256" key="4">
    <source>
        <dbReference type="ARBA" id="ARBA00023004"/>
    </source>
</evidence>
<evidence type="ECO:0000259" key="6">
    <source>
        <dbReference type="PROSITE" id="PS51918"/>
    </source>
</evidence>
<gene>
    <name evidence="7" type="ORF">S06H3_45220</name>
</gene>
<dbReference type="PROSITE" id="PS51918">
    <property type="entry name" value="RADICAL_SAM"/>
    <property type="match status" value="1"/>
</dbReference>
<keyword evidence="2" id="KW-0949">S-adenosyl-L-methionine</keyword>
<dbReference type="AlphaFoldDB" id="X1PSD1"/>
<dbReference type="SFLD" id="SFLDG01082">
    <property type="entry name" value="B12-binding_domain_containing"/>
    <property type="match status" value="1"/>
</dbReference>
<dbReference type="Pfam" id="PF04055">
    <property type="entry name" value="Radical_SAM"/>
    <property type="match status" value="1"/>
</dbReference>
<dbReference type="InterPro" id="IPR006638">
    <property type="entry name" value="Elp3/MiaA/NifB-like_rSAM"/>
</dbReference>
<dbReference type="InterPro" id="IPR058240">
    <property type="entry name" value="rSAM_sf"/>
</dbReference>
<keyword evidence="5" id="KW-0411">Iron-sulfur</keyword>
<evidence type="ECO:0000313" key="7">
    <source>
        <dbReference type="EMBL" id="GAI45426.1"/>
    </source>
</evidence>
<dbReference type="PANTHER" id="PTHR43409:SF4">
    <property type="entry name" value="RADICAL SAM SUPERFAMILY PROTEIN"/>
    <property type="match status" value="1"/>
</dbReference>
<dbReference type="GO" id="GO:0046872">
    <property type="term" value="F:metal ion binding"/>
    <property type="evidence" value="ECO:0007669"/>
    <property type="project" value="UniProtKB-KW"/>
</dbReference>
<proteinExistence type="predicted"/>
<dbReference type="GO" id="GO:0051536">
    <property type="term" value="F:iron-sulfur cluster binding"/>
    <property type="evidence" value="ECO:0007669"/>
    <property type="project" value="UniProtKB-KW"/>
</dbReference>
<protein>
    <recommendedName>
        <fullName evidence="6">Radical SAM core domain-containing protein</fullName>
    </recommendedName>
</protein>
<dbReference type="InterPro" id="IPR023404">
    <property type="entry name" value="rSAM_horseshoe"/>
</dbReference>
<dbReference type="SUPFAM" id="SSF102114">
    <property type="entry name" value="Radical SAM enzymes"/>
    <property type="match status" value="1"/>
</dbReference>
<dbReference type="SFLD" id="SFLDG01095">
    <property type="entry name" value="Uncharacterised_Radical_SAM_Su"/>
    <property type="match status" value="1"/>
</dbReference>
<organism evidence="7">
    <name type="scientific">marine sediment metagenome</name>
    <dbReference type="NCBI Taxonomy" id="412755"/>
    <lineage>
        <taxon>unclassified sequences</taxon>
        <taxon>metagenomes</taxon>
        <taxon>ecological metagenomes</taxon>
    </lineage>
</organism>
<sequence length="231" mass="26164">MSFKRPSIIRPPSEWRSYYLLLTKGCSNNTCTFCAYYGSKLQIREIEDVKKEIDALALYMGHRIHLPTIPDIVYAIAQQWDGKRIFLQDGDALIYPYPKLKEALQYLNEKFPRVERIATYATPQDILRRSLNELKDLRGLKLGILYMGVESGDEELLQTVGKGVSYHQMVEAGRKARGAGITLSVTVILGLGGVKKSEVHSLETARIPSCLGPDRTCHTYYCSVEILERCD</sequence>
<dbReference type="InterPro" id="IPR051198">
    <property type="entry name" value="BchE-like"/>
</dbReference>